<dbReference type="HOGENOM" id="CLU_3102024_0_0_6"/>
<gene>
    <name evidence="1" type="ORF">PLEI_3749</name>
</gene>
<sequence>MNSVLKREYPQLIHPMNNSLLTPSHGLTKGSDFEKEITITFSTRFNIVNRL</sequence>
<evidence type="ECO:0000313" key="2">
    <source>
        <dbReference type="Proteomes" id="UP000030675"/>
    </source>
</evidence>
<organism evidence="1 2">
    <name type="scientific">Photobacterium leiognathi lrivu.4.1</name>
    <dbReference type="NCBI Taxonomy" id="1248232"/>
    <lineage>
        <taxon>Bacteria</taxon>
        <taxon>Pseudomonadati</taxon>
        <taxon>Pseudomonadota</taxon>
        <taxon>Gammaproteobacteria</taxon>
        <taxon>Vibrionales</taxon>
        <taxon>Vibrionaceae</taxon>
        <taxon>Photobacterium</taxon>
    </lineage>
</organism>
<reference evidence="2" key="1">
    <citation type="submission" date="2012-12" db="EMBL/GenBank/DDBJ databases">
        <title>Genome Sequence of Photobacterium leiognathi lrivu.4.1.</title>
        <authorList>
            <person name="Urbanczyk H."/>
            <person name="Ogura Y."/>
            <person name="Hayashi T."/>
            <person name="Dunlap P.V."/>
        </authorList>
    </citation>
    <scope>NUCLEOTIDE SEQUENCE [LARGE SCALE GENOMIC DNA]</scope>
    <source>
        <strain evidence="2">lrivu.4.1</strain>
    </source>
</reference>
<dbReference type="AlphaFoldDB" id="V5EQP7"/>
<protein>
    <submittedName>
        <fullName evidence="1">Uncharacterized protein</fullName>
    </submittedName>
</protein>
<dbReference type="Proteomes" id="UP000030675">
    <property type="component" value="Unassembled WGS sequence"/>
</dbReference>
<proteinExistence type="predicted"/>
<name>V5EQP7_PHOLE</name>
<evidence type="ECO:0000313" key="1">
    <source>
        <dbReference type="EMBL" id="GAD32081.1"/>
    </source>
</evidence>
<accession>V5EQP7</accession>
<dbReference type="EMBL" id="DF196821">
    <property type="protein sequence ID" value="GAD32081.1"/>
    <property type="molecule type" value="Genomic_DNA"/>
</dbReference>